<name>A0A8J5TL51_HOMAM</name>
<keyword evidence="6" id="KW-0378">Hydrolase</keyword>
<dbReference type="Proteomes" id="UP000747542">
    <property type="component" value="Unassembled WGS sequence"/>
</dbReference>
<reference evidence="12" key="1">
    <citation type="journal article" date="2021" name="Sci. Adv.">
        <title>The American lobster genome reveals insights on longevity, neural, and immune adaptations.</title>
        <authorList>
            <person name="Polinski J.M."/>
            <person name="Zimin A.V."/>
            <person name="Clark K.F."/>
            <person name="Kohn A.B."/>
            <person name="Sadowski N."/>
            <person name="Timp W."/>
            <person name="Ptitsyn A."/>
            <person name="Khanna P."/>
            <person name="Romanova D.Y."/>
            <person name="Williams P."/>
            <person name="Greenwood S.J."/>
            <person name="Moroz L.L."/>
            <person name="Walt D.R."/>
            <person name="Bodnar A.G."/>
        </authorList>
    </citation>
    <scope>NUCLEOTIDE SEQUENCE</scope>
    <source>
        <strain evidence="12">GMGI-L3</strain>
    </source>
</reference>
<evidence type="ECO:0000256" key="9">
    <source>
        <dbReference type="PIRSR" id="PIRSR036696-1"/>
    </source>
</evidence>
<dbReference type="PROSITE" id="PS00758">
    <property type="entry name" value="ARGE_DAPE_CPG2_1"/>
    <property type="match status" value="1"/>
</dbReference>
<evidence type="ECO:0000256" key="3">
    <source>
        <dbReference type="ARBA" id="ARBA00011913"/>
    </source>
</evidence>
<sequence length="272" mass="30433">MTLPGQDRSLQTLLLNSHTDVVPVFPEFWKYEPFSAHKDENGDIYGRGTQDMKCVGIMYLEALKRLKKAGHKFLRTIHLTFVPEEELGGTEGMGQLVKMDVFKNMNIGLALDEGYANTSDKMELFYGQRTPFPIYIRIQGQPGHGSQFIPNNAGEKLRLVINSVLGYRNEQERKLRENPELHLGDVTTVNLTVVEGGVQTNVLPAEIKVTIDARVAPSDVGTFEAKLQGWLKAAGDGITYEARELCVLKEQTCVDDGKNPWWDAFSAACKKE</sequence>
<dbReference type="Gene3D" id="3.40.630.10">
    <property type="entry name" value="Zn peptidases"/>
    <property type="match status" value="1"/>
</dbReference>
<evidence type="ECO:0000256" key="6">
    <source>
        <dbReference type="ARBA" id="ARBA00022801"/>
    </source>
</evidence>
<evidence type="ECO:0000313" key="13">
    <source>
        <dbReference type="Proteomes" id="UP000747542"/>
    </source>
</evidence>
<keyword evidence="4" id="KW-0963">Cytoplasm</keyword>
<dbReference type="PANTHER" id="PTHR45892">
    <property type="entry name" value="AMINOACYLASE-1"/>
    <property type="match status" value="1"/>
</dbReference>
<evidence type="ECO:0000256" key="2">
    <source>
        <dbReference type="ARBA" id="ARBA00006247"/>
    </source>
</evidence>
<comment type="similarity">
    <text evidence="2">Belongs to the peptidase M20A family.</text>
</comment>
<dbReference type="EC" id="3.5.1.14" evidence="3"/>
<keyword evidence="7 10" id="KW-0862">Zinc</keyword>
<keyword evidence="13" id="KW-1185">Reference proteome</keyword>
<evidence type="ECO:0000313" key="12">
    <source>
        <dbReference type="EMBL" id="KAG7174347.1"/>
    </source>
</evidence>
<dbReference type="InterPro" id="IPR010159">
    <property type="entry name" value="N-acyl_aa_amidohydrolase"/>
</dbReference>
<dbReference type="SUPFAM" id="SSF55031">
    <property type="entry name" value="Bacterial exopeptidase dimerisation domain"/>
    <property type="match status" value="1"/>
</dbReference>
<evidence type="ECO:0000256" key="8">
    <source>
        <dbReference type="ARBA" id="ARBA00029656"/>
    </source>
</evidence>
<feature type="binding site" evidence="10">
    <location>
        <position position="113"/>
    </location>
    <ligand>
        <name>Zn(2+)</name>
        <dbReference type="ChEBI" id="CHEBI:29105"/>
        <label>1</label>
    </ligand>
</feature>
<dbReference type="AlphaFoldDB" id="A0A8J5TL51"/>
<dbReference type="Pfam" id="PF01546">
    <property type="entry name" value="Peptidase_M20"/>
    <property type="match status" value="1"/>
</dbReference>
<dbReference type="InterPro" id="IPR002933">
    <property type="entry name" value="Peptidase_M20"/>
</dbReference>
<gene>
    <name evidence="12" type="primary">Acy1-L1</name>
    <name evidence="12" type="ORF">Hamer_G003286</name>
</gene>
<dbReference type="EMBL" id="JAHLQT010007678">
    <property type="protein sequence ID" value="KAG7174347.1"/>
    <property type="molecule type" value="Genomic_DNA"/>
</dbReference>
<feature type="binding site" evidence="10">
    <location>
        <position position="18"/>
    </location>
    <ligand>
        <name>Zn(2+)</name>
        <dbReference type="ChEBI" id="CHEBI:29105"/>
        <label>1</label>
    </ligand>
</feature>
<dbReference type="GO" id="GO:0005737">
    <property type="term" value="C:cytoplasm"/>
    <property type="evidence" value="ECO:0007669"/>
    <property type="project" value="UniProtKB-SubCell"/>
</dbReference>
<dbReference type="Gene3D" id="3.30.70.360">
    <property type="match status" value="1"/>
</dbReference>
<evidence type="ECO:0000259" key="11">
    <source>
        <dbReference type="Pfam" id="PF07687"/>
    </source>
</evidence>
<dbReference type="NCBIfam" id="TIGR01880">
    <property type="entry name" value="Ac-peptdase-euk"/>
    <property type="match status" value="1"/>
</dbReference>
<feature type="domain" description="Peptidase M20 dimerisation" evidence="11">
    <location>
        <begin position="136"/>
        <end position="234"/>
    </location>
</feature>
<feature type="active site" evidence="9">
    <location>
        <position position="20"/>
    </location>
</feature>
<comment type="subcellular location">
    <subcellularLocation>
        <location evidence="1">Cytoplasm</location>
    </subcellularLocation>
</comment>
<protein>
    <recommendedName>
        <fullName evidence="3">N-acyl-aliphatic-L-amino acid amidohydrolase</fullName>
        <ecNumber evidence="3">3.5.1.14</ecNumber>
    </recommendedName>
    <alternativeName>
        <fullName evidence="8">N-acyl-L-amino-acid amidohydrolase</fullName>
    </alternativeName>
</protein>
<dbReference type="SUPFAM" id="SSF53187">
    <property type="entry name" value="Zn-dependent exopeptidases"/>
    <property type="match status" value="1"/>
</dbReference>
<evidence type="ECO:0000256" key="10">
    <source>
        <dbReference type="PIRSR" id="PIRSR036696-2"/>
    </source>
</evidence>
<dbReference type="InterPro" id="IPR036264">
    <property type="entry name" value="Bact_exopeptidase_dim_dom"/>
</dbReference>
<evidence type="ECO:0000256" key="7">
    <source>
        <dbReference type="ARBA" id="ARBA00022833"/>
    </source>
</evidence>
<feature type="active site" description="Proton acceptor" evidence="9">
    <location>
        <position position="85"/>
    </location>
</feature>
<dbReference type="GO" id="GO:0004046">
    <property type="term" value="F:aminoacylase activity"/>
    <property type="evidence" value="ECO:0007669"/>
    <property type="project" value="UniProtKB-EC"/>
</dbReference>
<dbReference type="GO" id="GO:0006520">
    <property type="term" value="P:amino acid metabolic process"/>
    <property type="evidence" value="ECO:0007669"/>
    <property type="project" value="InterPro"/>
</dbReference>
<dbReference type="PIRSF" id="PIRSF036696">
    <property type="entry name" value="ACY-1"/>
    <property type="match status" value="1"/>
</dbReference>
<organism evidence="12 13">
    <name type="scientific">Homarus americanus</name>
    <name type="common">American lobster</name>
    <dbReference type="NCBI Taxonomy" id="6706"/>
    <lineage>
        <taxon>Eukaryota</taxon>
        <taxon>Metazoa</taxon>
        <taxon>Ecdysozoa</taxon>
        <taxon>Arthropoda</taxon>
        <taxon>Crustacea</taxon>
        <taxon>Multicrustacea</taxon>
        <taxon>Malacostraca</taxon>
        <taxon>Eumalacostraca</taxon>
        <taxon>Eucarida</taxon>
        <taxon>Decapoda</taxon>
        <taxon>Pleocyemata</taxon>
        <taxon>Astacidea</taxon>
        <taxon>Nephropoidea</taxon>
        <taxon>Nephropidae</taxon>
        <taxon>Homarus</taxon>
    </lineage>
</organism>
<dbReference type="PANTHER" id="PTHR45892:SF1">
    <property type="entry name" value="AMINOACYLASE-1"/>
    <property type="match status" value="1"/>
</dbReference>
<comment type="caution">
    <text evidence="12">The sequence shown here is derived from an EMBL/GenBank/DDBJ whole genome shotgun (WGS) entry which is preliminary data.</text>
</comment>
<proteinExistence type="inferred from homology"/>
<keyword evidence="5 10" id="KW-0479">Metal-binding</keyword>
<evidence type="ECO:0000256" key="4">
    <source>
        <dbReference type="ARBA" id="ARBA00022490"/>
    </source>
</evidence>
<dbReference type="Pfam" id="PF07687">
    <property type="entry name" value="M20_dimer"/>
    <property type="match status" value="1"/>
</dbReference>
<evidence type="ECO:0000256" key="1">
    <source>
        <dbReference type="ARBA" id="ARBA00004496"/>
    </source>
</evidence>
<evidence type="ECO:0000256" key="5">
    <source>
        <dbReference type="ARBA" id="ARBA00022723"/>
    </source>
</evidence>
<feature type="binding site" evidence="10">
    <location>
        <position position="51"/>
    </location>
    <ligand>
        <name>Zn(2+)</name>
        <dbReference type="ChEBI" id="CHEBI:29105"/>
        <label>1</label>
    </ligand>
</feature>
<dbReference type="InterPro" id="IPR001261">
    <property type="entry name" value="ArgE/DapE_CS"/>
</dbReference>
<feature type="binding site" evidence="10">
    <location>
        <position position="86"/>
    </location>
    <ligand>
        <name>Zn(2+)</name>
        <dbReference type="ChEBI" id="CHEBI:29105"/>
        <label>2</label>
    </ligand>
</feature>
<dbReference type="InterPro" id="IPR052083">
    <property type="entry name" value="Aminoacylase-1_M20A"/>
</dbReference>
<feature type="binding site" evidence="10">
    <location>
        <position position="51"/>
    </location>
    <ligand>
        <name>Zn(2+)</name>
        <dbReference type="ChEBI" id="CHEBI:29105"/>
        <label>2</label>
    </ligand>
</feature>
<comment type="cofactor">
    <cofactor evidence="10">
        <name>Zn(2+)</name>
        <dbReference type="ChEBI" id="CHEBI:29105"/>
    </cofactor>
    <text evidence="10">Binds 2 Zn(2+) ions per subunit.</text>
</comment>
<dbReference type="InterPro" id="IPR011650">
    <property type="entry name" value="Peptidase_M20_dimer"/>
</dbReference>
<accession>A0A8J5TL51</accession>
<dbReference type="FunFam" id="3.30.70.360:FF:000005">
    <property type="entry name" value="Putative Aminoacylase-1"/>
    <property type="match status" value="1"/>
</dbReference>
<dbReference type="GO" id="GO:0046872">
    <property type="term" value="F:metal ion binding"/>
    <property type="evidence" value="ECO:0007669"/>
    <property type="project" value="UniProtKB-KW"/>
</dbReference>